<reference evidence="1" key="2">
    <citation type="journal article" date="2015" name="Fish Shellfish Immunol.">
        <title>Early steps in the European eel (Anguilla anguilla)-Vibrio vulnificus interaction in the gills: Role of the RtxA13 toxin.</title>
        <authorList>
            <person name="Callol A."/>
            <person name="Pajuelo D."/>
            <person name="Ebbesson L."/>
            <person name="Teles M."/>
            <person name="MacKenzie S."/>
            <person name="Amaro C."/>
        </authorList>
    </citation>
    <scope>NUCLEOTIDE SEQUENCE</scope>
</reference>
<accession>A0A0E9UG33</accession>
<name>A0A0E9UG33_ANGAN</name>
<dbReference type="EMBL" id="GBXM01043753">
    <property type="protein sequence ID" value="JAH64824.1"/>
    <property type="molecule type" value="Transcribed_RNA"/>
</dbReference>
<sequence>MMNVPRFVDAGLIQ</sequence>
<reference evidence="1" key="1">
    <citation type="submission" date="2014-11" db="EMBL/GenBank/DDBJ databases">
        <authorList>
            <person name="Amaro Gonzalez C."/>
        </authorList>
    </citation>
    <scope>NUCLEOTIDE SEQUENCE</scope>
</reference>
<evidence type="ECO:0000313" key="1">
    <source>
        <dbReference type="EMBL" id="JAH64824.1"/>
    </source>
</evidence>
<proteinExistence type="predicted"/>
<protein>
    <submittedName>
        <fullName evidence="1">Uncharacterized protein</fullName>
    </submittedName>
</protein>
<organism evidence="1">
    <name type="scientific">Anguilla anguilla</name>
    <name type="common">European freshwater eel</name>
    <name type="synonym">Muraena anguilla</name>
    <dbReference type="NCBI Taxonomy" id="7936"/>
    <lineage>
        <taxon>Eukaryota</taxon>
        <taxon>Metazoa</taxon>
        <taxon>Chordata</taxon>
        <taxon>Craniata</taxon>
        <taxon>Vertebrata</taxon>
        <taxon>Euteleostomi</taxon>
        <taxon>Actinopterygii</taxon>
        <taxon>Neopterygii</taxon>
        <taxon>Teleostei</taxon>
        <taxon>Anguilliformes</taxon>
        <taxon>Anguillidae</taxon>
        <taxon>Anguilla</taxon>
    </lineage>
</organism>